<organism evidence="4">
    <name type="scientific">Burkholderia pseudomallei 1710a</name>
    <dbReference type="NCBI Taxonomy" id="320371"/>
    <lineage>
        <taxon>Bacteria</taxon>
        <taxon>Pseudomonadati</taxon>
        <taxon>Pseudomonadota</taxon>
        <taxon>Betaproteobacteria</taxon>
        <taxon>Burkholderiales</taxon>
        <taxon>Burkholderiaceae</taxon>
        <taxon>Burkholderia</taxon>
        <taxon>pseudomallei group</taxon>
    </lineage>
</organism>
<dbReference type="Gene3D" id="3.90.1300.10">
    <property type="entry name" value="Amidase signature (AS) domain"/>
    <property type="match status" value="1"/>
</dbReference>
<feature type="signal peptide" evidence="2">
    <location>
        <begin position="1"/>
        <end position="27"/>
    </location>
</feature>
<evidence type="ECO:0000313" key="4">
    <source>
        <dbReference type="EMBL" id="EET05206.1"/>
    </source>
</evidence>
<dbReference type="InterPro" id="IPR036928">
    <property type="entry name" value="AS_sf"/>
</dbReference>
<evidence type="ECO:0000256" key="1">
    <source>
        <dbReference type="SAM" id="MobiDB-lite"/>
    </source>
</evidence>
<dbReference type="Proteomes" id="UP000001812">
    <property type="component" value="Chromosome II"/>
</dbReference>
<feature type="domain" description="Amidase" evidence="3">
    <location>
        <begin position="53"/>
        <end position="500"/>
    </location>
</feature>
<feature type="region of interest" description="Disordered" evidence="1">
    <location>
        <begin position="24"/>
        <end position="53"/>
    </location>
</feature>
<name>A0A0E1VYT0_BURPE</name>
<protein>
    <submittedName>
        <fullName evidence="4">Tat (Twin-arginine translocation) pathway signal sequence/amidase domain protein</fullName>
    </submittedName>
</protein>
<dbReference type="PANTHER" id="PTHR42678:SF34">
    <property type="entry name" value="OS04G0183300 PROTEIN"/>
    <property type="match status" value="1"/>
</dbReference>
<evidence type="ECO:0000259" key="3">
    <source>
        <dbReference type="Pfam" id="PF01425"/>
    </source>
</evidence>
<evidence type="ECO:0000256" key="2">
    <source>
        <dbReference type="SAM" id="SignalP"/>
    </source>
</evidence>
<dbReference type="EMBL" id="CM000833">
    <property type="protein sequence ID" value="EET05206.1"/>
    <property type="molecule type" value="Genomic_DNA"/>
</dbReference>
<dbReference type="Pfam" id="PF01425">
    <property type="entry name" value="Amidase"/>
    <property type="match status" value="1"/>
</dbReference>
<dbReference type="InterPro" id="IPR023631">
    <property type="entry name" value="Amidase_dom"/>
</dbReference>
<dbReference type="PANTHER" id="PTHR42678">
    <property type="entry name" value="AMIDASE"/>
    <property type="match status" value="1"/>
</dbReference>
<feature type="chain" id="PRO_5002388126" evidence="2">
    <location>
        <begin position="28"/>
        <end position="528"/>
    </location>
</feature>
<proteinExistence type="predicted"/>
<dbReference type="HOGENOM" id="CLU_009600_14_1_4"/>
<gene>
    <name evidence="4" type="ORF">BURPS1710A_A2422</name>
</gene>
<dbReference type="SUPFAM" id="SSF75304">
    <property type="entry name" value="Amidase signature (AS) enzymes"/>
    <property type="match status" value="1"/>
</dbReference>
<accession>A0A0E1VYT0</accession>
<sequence length="528" mass="55277">MKRRQFLHTLGALGPTHALLASAPASAGQTALDERAGASAPAPPHDAAPASRAVRASLERIARIDRDGPRLNAIIELNPDAEAIAHALDAERAAGVARGPLHGVTVALKDNIATGDRMSTTAGSLALDGVRATRDAHLVARLRRAGAVIVAKANLSEWANFRSTRSTSGWSARGGLSRNPYALDRTTSGSSSGSAAAVAAGLVAVSVGTETDGSIVSPAAINGCVGLKPTLGRVSRDGIVPVSHTQDTAGPIARTVRDAARLLGALAGGDARDSATASAPAPADYVAALDANALRGARLGIARAYFTGHDEVDVQIERAIAEMKRLGAVVIDPVDLPKADYEEDEKVVLLHEFKHGLPSWLRTFAPHARVRTLADVIAFNARQHAREMPYFGQELLLHAQEAGGLDAAAYRDALARCGRRARDEGLARVLREHRLDALVAPTEGTAWLIDLINGDSGGDGFSTPAAVAGFPHLTVPAGLVRGLPVGVSFVGAPWSEARLLALGYAFEQATQWRREPRFVERSNVPAAR</sequence>
<dbReference type="AlphaFoldDB" id="A0A0E1VYT0"/>
<dbReference type="NCBIfam" id="NF006006">
    <property type="entry name" value="PRK08137.1"/>
    <property type="match status" value="1"/>
</dbReference>
<reference evidence="4" key="1">
    <citation type="submission" date="2009-05" db="EMBL/GenBank/DDBJ databases">
        <authorList>
            <person name="Harkins D.M."/>
            <person name="DeShazer D."/>
            <person name="Woods D.E."/>
            <person name="Brinkac L.M."/>
            <person name="Brown K.A."/>
            <person name="Hung G.C."/>
            <person name="Tuanyok A."/>
            <person name="Zhang B."/>
            <person name="Nierman W.C."/>
        </authorList>
    </citation>
    <scope>NUCLEOTIDE SEQUENCE [LARGE SCALE GENOMIC DNA]</scope>
    <source>
        <strain evidence="4">1710a</strain>
    </source>
</reference>
<keyword evidence="2" id="KW-0732">Signal</keyword>
<dbReference type="RefSeq" id="WP_004529521.1">
    <property type="nucleotide sequence ID" value="NZ_CM000833.1"/>
</dbReference>